<dbReference type="PANTHER" id="PTHR43280:SF2">
    <property type="entry name" value="HTH-TYPE TRANSCRIPTIONAL REGULATOR EXSA"/>
    <property type="match status" value="1"/>
</dbReference>
<evidence type="ECO:0000256" key="2">
    <source>
        <dbReference type="ARBA" id="ARBA00023125"/>
    </source>
</evidence>
<comment type="caution">
    <text evidence="5">The sequence shown here is derived from an EMBL/GenBank/DDBJ whole genome shotgun (WGS) entry which is preliminary data.</text>
</comment>
<keyword evidence="1" id="KW-0805">Transcription regulation</keyword>
<dbReference type="SUPFAM" id="SSF52317">
    <property type="entry name" value="Class I glutamine amidotransferase-like"/>
    <property type="match status" value="1"/>
</dbReference>
<dbReference type="PROSITE" id="PS01124">
    <property type="entry name" value="HTH_ARAC_FAMILY_2"/>
    <property type="match status" value="1"/>
</dbReference>
<organism evidence="5 6">
    <name type="scientific">Brenneria corticis</name>
    <dbReference type="NCBI Taxonomy" id="2173106"/>
    <lineage>
        <taxon>Bacteria</taxon>
        <taxon>Pseudomonadati</taxon>
        <taxon>Pseudomonadota</taxon>
        <taxon>Gammaproteobacteria</taxon>
        <taxon>Enterobacterales</taxon>
        <taxon>Pectobacteriaceae</taxon>
        <taxon>Brenneria</taxon>
    </lineage>
</organism>
<evidence type="ECO:0000259" key="4">
    <source>
        <dbReference type="PROSITE" id="PS01124"/>
    </source>
</evidence>
<dbReference type="Gene3D" id="3.40.50.880">
    <property type="match status" value="1"/>
</dbReference>
<accession>A0A2U1TMV4</accession>
<dbReference type="InterPro" id="IPR002818">
    <property type="entry name" value="DJ-1/PfpI"/>
</dbReference>
<dbReference type="GO" id="GO:0043565">
    <property type="term" value="F:sequence-specific DNA binding"/>
    <property type="evidence" value="ECO:0007669"/>
    <property type="project" value="InterPro"/>
</dbReference>
<dbReference type="AlphaFoldDB" id="A0A2U1TMV4"/>
<sequence length="415" mass="46657">MITLLSITGVNYTDLLFLKQRPIMNTNSGPLWSAQTNKLLLSGSGVDIRQIMILTYTDCFLGDVVKLLEMLTSLNSSQPCLSAAKIEYVTHIYSLYGGLVSSPATALMNMETQAMQISRPLDIDILIIAHGPQQAISTPPDAIVNWLRTICSQSRCVVALGAGIFLLAATGLLHQRTVTTYSSLISRLIAGYPTLRVKKSADFQRDGKFYTTGERINIKEMAQLLLRSDRGENGDDSRRVESSVSTASCPLNSFFTRPQSIAYRVIFWWLTHIDEDLNMAHSADFLAMSERSFRRHFKLQTGYSPSLFLLLLRLELSRQALIDSDLPIDKIARRCGLLDGQQLARIFRKFIGTSPHLYRETNQQENFAALHPAYGDLFNARVLPEWLSRFLARVSSEKRQSILIYLQRQSTVAPL</sequence>
<evidence type="ECO:0000313" key="6">
    <source>
        <dbReference type="Proteomes" id="UP000296159"/>
    </source>
</evidence>
<dbReference type="GO" id="GO:0003700">
    <property type="term" value="F:DNA-binding transcription factor activity"/>
    <property type="evidence" value="ECO:0007669"/>
    <property type="project" value="InterPro"/>
</dbReference>
<dbReference type="Proteomes" id="UP000296159">
    <property type="component" value="Unassembled WGS sequence"/>
</dbReference>
<feature type="domain" description="HTH araC/xylS-type" evidence="4">
    <location>
        <begin position="263"/>
        <end position="361"/>
    </location>
</feature>
<dbReference type="SUPFAM" id="SSF46689">
    <property type="entry name" value="Homeodomain-like"/>
    <property type="match status" value="2"/>
</dbReference>
<evidence type="ECO:0000256" key="1">
    <source>
        <dbReference type="ARBA" id="ARBA00023015"/>
    </source>
</evidence>
<gene>
    <name evidence="5" type="ORF">DDT56_21465</name>
</gene>
<dbReference type="Pfam" id="PF01965">
    <property type="entry name" value="DJ-1_PfpI"/>
    <property type="match status" value="1"/>
</dbReference>
<dbReference type="InterPro" id="IPR029062">
    <property type="entry name" value="Class_I_gatase-like"/>
</dbReference>
<keyword evidence="6" id="KW-1185">Reference proteome</keyword>
<reference evidence="5 6" key="1">
    <citation type="submission" date="2018-04" db="EMBL/GenBank/DDBJ databases">
        <title>Brenneria corticis sp.nov.</title>
        <authorList>
            <person name="Li Y."/>
        </authorList>
    </citation>
    <scope>NUCLEOTIDE SEQUENCE [LARGE SCALE GENOMIC DNA]</scope>
    <source>
        <strain evidence="5 6">CFCC 11842</strain>
    </source>
</reference>
<name>A0A2U1TMV4_9GAMM</name>
<dbReference type="SMART" id="SM00342">
    <property type="entry name" value="HTH_ARAC"/>
    <property type="match status" value="1"/>
</dbReference>
<keyword evidence="3" id="KW-0804">Transcription</keyword>
<dbReference type="EMBL" id="QDKH01000035">
    <property type="protein sequence ID" value="PWC10754.1"/>
    <property type="molecule type" value="Genomic_DNA"/>
</dbReference>
<dbReference type="PANTHER" id="PTHR43280">
    <property type="entry name" value="ARAC-FAMILY TRANSCRIPTIONAL REGULATOR"/>
    <property type="match status" value="1"/>
</dbReference>
<dbReference type="Gene3D" id="1.10.10.60">
    <property type="entry name" value="Homeodomain-like"/>
    <property type="match status" value="1"/>
</dbReference>
<protein>
    <recommendedName>
        <fullName evidence="4">HTH araC/xylS-type domain-containing protein</fullName>
    </recommendedName>
</protein>
<evidence type="ECO:0000313" key="5">
    <source>
        <dbReference type="EMBL" id="PWC10754.1"/>
    </source>
</evidence>
<dbReference type="PROSITE" id="PS00041">
    <property type="entry name" value="HTH_ARAC_FAMILY_1"/>
    <property type="match status" value="1"/>
</dbReference>
<dbReference type="InterPro" id="IPR009057">
    <property type="entry name" value="Homeodomain-like_sf"/>
</dbReference>
<dbReference type="Pfam" id="PF12833">
    <property type="entry name" value="HTH_18"/>
    <property type="match status" value="1"/>
</dbReference>
<dbReference type="InterPro" id="IPR018062">
    <property type="entry name" value="HTH_AraC-typ_CS"/>
</dbReference>
<proteinExistence type="predicted"/>
<evidence type="ECO:0000256" key="3">
    <source>
        <dbReference type="ARBA" id="ARBA00023163"/>
    </source>
</evidence>
<dbReference type="InterPro" id="IPR018060">
    <property type="entry name" value="HTH_AraC"/>
</dbReference>
<keyword evidence="2" id="KW-0238">DNA-binding</keyword>